<comment type="subcellular location">
    <subcellularLocation>
        <location evidence="1">Endoplasmic reticulum</location>
    </subcellularLocation>
</comment>
<dbReference type="GO" id="GO:0004530">
    <property type="term" value="F:deoxyribonuclease I activity"/>
    <property type="evidence" value="ECO:0007669"/>
    <property type="project" value="TreeGrafter"/>
</dbReference>
<keyword evidence="4 13" id="KW-0732">Signal</keyword>
<dbReference type="InterPro" id="IPR016202">
    <property type="entry name" value="DNase_I"/>
</dbReference>
<feature type="active site" evidence="11">
    <location>
        <position position="158"/>
    </location>
</feature>
<evidence type="ECO:0000313" key="15">
    <source>
        <dbReference type="Ensembl" id="ENSNMLP00000005274.1"/>
    </source>
</evidence>
<dbReference type="SMART" id="SM00476">
    <property type="entry name" value="DNaseIc"/>
    <property type="match status" value="1"/>
</dbReference>
<dbReference type="Ensembl" id="ENSNMLT00000006064.1">
    <property type="protein sequence ID" value="ENSNMLP00000005274.1"/>
    <property type="gene ID" value="ENSNMLG00000003857.1"/>
</dbReference>
<dbReference type="Proteomes" id="UP000694523">
    <property type="component" value="Unplaced"/>
</dbReference>
<dbReference type="AlphaFoldDB" id="A0A8C6SHF1"/>
<feature type="disulfide bond" description="Essential for enzymatic activity" evidence="12">
    <location>
        <begin position="197"/>
        <end position="234"/>
    </location>
</feature>
<evidence type="ECO:0000256" key="2">
    <source>
        <dbReference type="ARBA" id="ARBA00007359"/>
    </source>
</evidence>
<evidence type="ECO:0000256" key="9">
    <source>
        <dbReference type="ARBA" id="ARBA00023180"/>
    </source>
</evidence>
<evidence type="ECO:0000256" key="12">
    <source>
        <dbReference type="PIRSR" id="PIRSR000988-2"/>
    </source>
</evidence>
<name>A0A8C6SHF1_9GOBI</name>
<dbReference type="InterPro" id="IPR005135">
    <property type="entry name" value="Endo/exonuclease/phosphatase"/>
</dbReference>
<evidence type="ECO:0000256" key="13">
    <source>
        <dbReference type="SAM" id="SignalP"/>
    </source>
</evidence>
<evidence type="ECO:0000256" key="11">
    <source>
        <dbReference type="PIRSR" id="PIRSR000988-1"/>
    </source>
</evidence>
<evidence type="ECO:0000256" key="1">
    <source>
        <dbReference type="ARBA" id="ARBA00004240"/>
    </source>
</evidence>
<evidence type="ECO:0000256" key="4">
    <source>
        <dbReference type="ARBA" id="ARBA00022729"/>
    </source>
</evidence>
<protein>
    <recommendedName>
        <fullName evidence="10">Deoxyribonuclease</fullName>
    </recommendedName>
</protein>
<comment type="similarity">
    <text evidence="2 10">Belongs to the DNase I family.</text>
</comment>
<evidence type="ECO:0000256" key="5">
    <source>
        <dbReference type="ARBA" id="ARBA00022759"/>
    </source>
</evidence>
<dbReference type="PROSITE" id="PS51257">
    <property type="entry name" value="PROKAR_LIPOPROTEIN"/>
    <property type="match status" value="1"/>
</dbReference>
<keyword evidence="5 10" id="KW-0255">Endonuclease</keyword>
<sequence>MAALWRLLLLSALLAACELRCASAFRICAFNAHHFGESKSKNSVVMKTLVKIVTRCDVILLQEVRDSKRKALPTLLAQINRESRDQYDYVASERLGRTGSYQEQYAFFYRTGSVLVTGKYQFPDDRPGDKDAFAREPFVVKFKAPKTEIQEFVLIPQHTSPTNATKEMDALYDVLQDVRRMWKTENIILLGDFNADCGYLAKKNRDKVRIITDPNLKWLLPEDTDTTVRASTSCAYDRIVVNGRKLSNAVVPSSARAFNFQEEFRLTEDEALDVSDHYPVEVLLRSAAVPVKVRLRSAAVSLSCSLLLVLLMLLSQS</sequence>
<accession>A0A8C6SHF1</accession>
<dbReference type="Pfam" id="PF03372">
    <property type="entry name" value="Exo_endo_phos"/>
    <property type="match status" value="1"/>
</dbReference>
<dbReference type="PRINTS" id="PR00130">
    <property type="entry name" value="DNASEI"/>
</dbReference>
<dbReference type="GO" id="GO:0003677">
    <property type="term" value="F:DNA binding"/>
    <property type="evidence" value="ECO:0007669"/>
    <property type="project" value="TreeGrafter"/>
</dbReference>
<proteinExistence type="inferred from homology"/>
<dbReference type="PROSITE" id="PS00919">
    <property type="entry name" value="DNASE_I_1"/>
    <property type="match status" value="1"/>
</dbReference>
<dbReference type="GO" id="GO:0005783">
    <property type="term" value="C:endoplasmic reticulum"/>
    <property type="evidence" value="ECO:0007669"/>
    <property type="project" value="UniProtKB-SubCell"/>
</dbReference>
<organism evidence="15 16">
    <name type="scientific">Neogobius melanostomus</name>
    <name type="common">round goby</name>
    <dbReference type="NCBI Taxonomy" id="47308"/>
    <lineage>
        <taxon>Eukaryota</taxon>
        <taxon>Metazoa</taxon>
        <taxon>Chordata</taxon>
        <taxon>Craniata</taxon>
        <taxon>Vertebrata</taxon>
        <taxon>Euteleostomi</taxon>
        <taxon>Actinopterygii</taxon>
        <taxon>Neopterygii</taxon>
        <taxon>Teleostei</taxon>
        <taxon>Neoteleostei</taxon>
        <taxon>Acanthomorphata</taxon>
        <taxon>Gobiaria</taxon>
        <taxon>Gobiiformes</taxon>
        <taxon>Gobioidei</taxon>
        <taxon>Gobiidae</taxon>
        <taxon>Benthophilinae</taxon>
        <taxon>Neogobiini</taxon>
        <taxon>Neogobius</taxon>
    </lineage>
</organism>
<evidence type="ECO:0000313" key="16">
    <source>
        <dbReference type="Proteomes" id="UP000694523"/>
    </source>
</evidence>
<evidence type="ECO:0000256" key="10">
    <source>
        <dbReference type="PIRNR" id="PIRNR000988"/>
    </source>
</evidence>
<evidence type="ECO:0000256" key="7">
    <source>
        <dbReference type="ARBA" id="ARBA00022824"/>
    </source>
</evidence>
<feature type="domain" description="Endonuclease/exonuclease/phosphatase" evidence="14">
    <location>
        <begin position="29"/>
        <end position="277"/>
    </location>
</feature>
<keyword evidence="8 12" id="KW-1015">Disulfide bond</keyword>
<dbReference type="SUPFAM" id="SSF56219">
    <property type="entry name" value="DNase I-like"/>
    <property type="match status" value="1"/>
</dbReference>
<dbReference type="CDD" id="cd10282">
    <property type="entry name" value="DNase1"/>
    <property type="match status" value="1"/>
</dbReference>
<feature type="chain" id="PRO_5034640469" description="Deoxyribonuclease" evidence="13">
    <location>
        <begin position="25"/>
        <end position="317"/>
    </location>
</feature>
<evidence type="ECO:0000256" key="8">
    <source>
        <dbReference type="ARBA" id="ARBA00023157"/>
    </source>
</evidence>
<reference evidence="15" key="2">
    <citation type="submission" date="2025-09" db="UniProtKB">
        <authorList>
            <consortium name="Ensembl"/>
        </authorList>
    </citation>
    <scope>IDENTIFICATION</scope>
</reference>
<dbReference type="InterPro" id="IPR036691">
    <property type="entry name" value="Endo/exonu/phosph_ase_sf"/>
</dbReference>
<dbReference type="PANTHER" id="PTHR11371:SF28">
    <property type="entry name" value="DEOXYRIBONUCLEASE-1-LIKE 1"/>
    <property type="match status" value="1"/>
</dbReference>
<dbReference type="Gene3D" id="3.60.10.10">
    <property type="entry name" value="Endonuclease/exonuclease/phosphatase"/>
    <property type="match status" value="1"/>
</dbReference>
<dbReference type="InterPro" id="IPR018057">
    <property type="entry name" value="Deoxyribonuclease-1_AS"/>
</dbReference>
<feature type="signal peptide" evidence="13">
    <location>
        <begin position="1"/>
        <end position="24"/>
    </location>
</feature>
<keyword evidence="16" id="KW-1185">Reference proteome</keyword>
<reference evidence="15" key="1">
    <citation type="submission" date="2025-08" db="UniProtKB">
        <authorList>
            <consortium name="Ensembl"/>
        </authorList>
    </citation>
    <scope>IDENTIFICATION</scope>
</reference>
<dbReference type="GO" id="GO:0006308">
    <property type="term" value="P:DNA catabolic process"/>
    <property type="evidence" value="ECO:0007669"/>
    <property type="project" value="InterPro"/>
</dbReference>
<keyword evidence="7" id="KW-0256">Endoplasmic reticulum</keyword>
<evidence type="ECO:0000256" key="6">
    <source>
        <dbReference type="ARBA" id="ARBA00022801"/>
    </source>
</evidence>
<keyword evidence="3 10" id="KW-0540">Nuclease</keyword>
<dbReference type="PANTHER" id="PTHR11371">
    <property type="entry name" value="DEOXYRIBONUCLEASE"/>
    <property type="match status" value="1"/>
</dbReference>
<dbReference type="GO" id="GO:0005634">
    <property type="term" value="C:nucleus"/>
    <property type="evidence" value="ECO:0007669"/>
    <property type="project" value="TreeGrafter"/>
</dbReference>
<feature type="active site" evidence="11">
    <location>
        <position position="103"/>
    </location>
</feature>
<keyword evidence="9" id="KW-0325">Glycoprotein</keyword>
<dbReference type="FunFam" id="3.60.10.10:FF:000007">
    <property type="entry name" value="Deoxyribonuclease"/>
    <property type="match status" value="1"/>
</dbReference>
<evidence type="ECO:0000259" key="14">
    <source>
        <dbReference type="Pfam" id="PF03372"/>
    </source>
</evidence>
<keyword evidence="6 10" id="KW-0378">Hydrolase</keyword>
<evidence type="ECO:0000256" key="3">
    <source>
        <dbReference type="ARBA" id="ARBA00022722"/>
    </source>
</evidence>
<dbReference type="PIRSF" id="PIRSF000988">
    <property type="entry name" value="DNase_I_euk"/>
    <property type="match status" value="1"/>
</dbReference>